<dbReference type="Pfam" id="PF15767">
    <property type="entry name" value="ARMH4"/>
    <property type="match status" value="3"/>
</dbReference>
<gene>
    <name evidence="3" type="ORF">LTLLF_192075</name>
</gene>
<organism evidence="3 4">
    <name type="scientific">Microtus ochrogaster</name>
    <name type="common">Prairie vole</name>
    <dbReference type="NCBI Taxonomy" id="79684"/>
    <lineage>
        <taxon>Eukaryota</taxon>
        <taxon>Metazoa</taxon>
        <taxon>Chordata</taxon>
        <taxon>Craniata</taxon>
        <taxon>Vertebrata</taxon>
        <taxon>Euteleostomi</taxon>
        <taxon>Mammalia</taxon>
        <taxon>Eutheria</taxon>
        <taxon>Euarchontoglires</taxon>
        <taxon>Glires</taxon>
        <taxon>Rodentia</taxon>
        <taxon>Myomorpha</taxon>
        <taxon>Muroidea</taxon>
        <taxon>Cricetidae</taxon>
        <taxon>Arvicolinae</taxon>
        <taxon>Microtus</taxon>
    </lineage>
</organism>
<evidence type="ECO:0000313" key="3">
    <source>
        <dbReference type="EMBL" id="KAH0502568.1"/>
    </source>
</evidence>
<comment type="caution">
    <text evidence="3">The sequence shown here is derived from an EMBL/GenBank/DDBJ whole genome shotgun (WGS) entry which is preliminary data.</text>
</comment>
<dbReference type="PANTHER" id="PTHR21585:SF0">
    <property type="entry name" value="ARMADILLO-LIKE HELICAL DOMAIN-CONTAINING PROTEIN 4"/>
    <property type="match status" value="1"/>
</dbReference>
<evidence type="ECO:0000313" key="4">
    <source>
        <dbReference type="Proteomes" id="UP000710432"/>
    </source>
</evidence>
<feature type="compositionally biased region" description="Basic and acidic residues" evidence="1">
    <location>
        <begin position="188"/>
        <end position="199"/>
    </location>
</feature>
<evidence type="ECO:0000256" key="2">
    <source>
        <dbReference type="SAM" id="SignalP"/>
    </source>
</evidence>
<feature type="compositionally biased region" description="Polar residues" evidence="1">
    <location>
        <begin position="150"/>
        <end position="168"/>
    </location>
</feature>
<dbReference type="PANTHER" id="PTHR21585">
    <property type="entry name" value="FULL-LENGTH CDNA CLONE CS0DC025YL05 OF NEUROBLASTOMA"/>
    <property type="match status" value="1"/>
</dbReference>
<dbReference type="InterPro" id="IPR031524">
    <property type="entry name" value="ARMH4"/>
</dbReference>
<feature type="compositionally biased region" description="Polar residues" evidence="1">
    <location>
        <begin position="108"/>
        <end position="121"/>
    </location>
</feature>
<feature type="region of interest" description="Disordered" evidence="1">
    <location>
        <begin position="312"/>
        <end position="332"/>
    </location>
</feature>
<proteinExistence type="predicted"/>
<sequence>MSRPTLLPSSVPFCSVLFLTLATQCLAFPKVEKREMAHAYAQTEQFWKMDTGDGENISAPEHMPQQTSSEAPMVLSAGPSVRPLNKVFSINKEHHRPGTGLLNPNMPDLQSSTEPAVSASEQGHGPSQLEGMSSEQRLPKALSIIAVSSPTSLNSHQEGPQSSSSTQPIVEGITVVTRDFLKNASCQSKKEKAETDAAKRPTAFPGVDSTADTEHDGERPPEESDDNVQTTATTSLETTPEDVLNIDPSADSLLGDLKVTVSVSTAVLVSSVPSNERDDTKFESVNITQEMTMTTQEPDPTLPLVTQEHVEVPRGSGEPEDGMPSPSPVSADVGATELSRRWESLATLASTAVVPLSLKVTSSMEGQYTSVGSAFGAGVWTFTVNYRDE</sequence>
<keyword evidence="2" id="KW-0732">Signal</keyword>
<reference evidence="3" key="1">
    <citation type="submission" date="2020-03" db="EMBL/GenBank/DDBJ databases">
        <title>Studies in the Genomics of Life Span.</title>
        <authorList>
            <person name="Glass D."/>
        </authorList>
    </citation>
    <scope>NUCLEOTIDE SEQUENCE</scope>
    <source>
        <strain evidence="3">LTLLF</strain>
        <tissue evidence="3">Muscle</tissue>
    </source>
</reference>
<feature type="chain" id="PRO_5035183409" evidence="2">
    <location>
        <begin position="28"/>
        <end position="389"/>
    </location>
</feature>
<name>A0A8J6KM16_MICOH</name>
<feature type="region of interest" description="Disordered" evidence="1">
    <location>
        <begin position="94"/>
        <end position="135"/>
    </location>
</feature>
<feature type="region of interest" description="Disordered" evidence="1">
    <location>
        <begin position="150"/>
        <end position="169"/>
    </location>
</feature>
<dbReference type="EMBL" id="JAATJU010025883">
    <property type="protein sequence ID" value="KAH0502568.1"/>
    <property type="molecule type" value="Genomic_DNA"/>
</dbReference>
<evidence type="ECO:0000256" key="1">
    <source>
        <dbReference type="SAM" id="MobiDB-lite"/>
    </source>
</evidence>
<dbReference type="Proteomes" id="UP000710432">
    <property type="component" value="Unassembled WGS sequence"/>
</dbReference>
<dbReference type="AlphaFoldDB" id="A0A8J6KM16"/>
<feature type="compositionally biased region" description="Basic and acidic residues" evidence="1">
    <location>
        <begin position="212"/>
        <end position="222"/>
    </location>
</feature>
<feature type="signal peptide" evidence="2">
    <location>
        <begin position="1"/>
        <end position="27"/>
    </location>
</feature>
<feature type="region of interest" description="Disordered" evidence="1">
    <location>
        <begin position="186"/>
        <end position="244"/>
    </location>
</feature>
<protein>
    <submittedName>
        <fullName evidence="3">Uncharacterized protein</fullName>
    </submittedName>
</protein>
<accession>A0A8J6KM16</accession>